<reference evidence="4 5" key="1">
    <citation type="submission" date="2019-07" db="EMBL/GenBank/DDBJ databases">
        <title>Whole genome shotgun sequence of Segetibacter aerophilus NBRC 106135.</title>
        <authorList>
            <person name="Hosoyama A."/>
            <person name="Uohara A."/>
            <person name="Ohji S."/>
            <person name="Ichikawa N."/>
        </authorList>
    </citation>
    <scope>NUCLEOTIDE SEQUENCE [LARGE SCALE GENOMIC DNA]</scope>
    <source>
        <strain evidence="4 5">NBRC 106135</strain>
    </source>
</reference>
<protein>
    <submittedName>
        <fullName evidence="4">DNA-binding response regulator</fullName>
    </submittedName>
</protein>
<dbReference type="Pfam" id="PF04397">
    <property type="entry name" value="LytTR"/>
    <property type="match status" value="1"/>
</dbReference>
<dbReference type="AlphaFoldDB" id="A0A512BHW8"/>
<dbReference type="FunFam" id="3.40.50.2300:FF:000361">
    <property type="entry name" value="Two-component system response regulator"/>
    <property type="match status" value="1"/>
</dbReference>
<evidence type="ECO:0000313" key="4">
    <source>
        <dbReference type="EMBL" id="GEO11574.1"/>
    </source>
</evidence>
<dbReference type="RefSeq" id="WP_147205677.1">
    <property type="nucleotide sequence ID" value="NZ_BJYT01000024.1"/>
</dbReference>
<evidence type="ECO:0000256" key="1">
    <source>
        <dbReference type="PROSITE-ProRule" id="PRU00169"/>
    </source>
</evidence>
<proteinExistence type="predicted"/>
<evidence type="ECO:0000259" key="2">
    <source>
        <dbReference type="PROSITE" id="PS50110"/>
    </source>
</evidence>
<dbReference type="Gene3D" id="2.40.50.1020">
    <property type="entry name" value="LytTr DNA-binding domain"/>
    <property type="match status" value="1"/>
</dbReference>
<dbReference type="InterPro" id="IPR011006">
    <property type="entry name" value="CheY-like_superfamily"/>
</dbReference>
<keyword evidence="4" id="KW-0238">DNA-binding</keyword>
<dbReference type="SMART" id="SM00850">
    <property type="entry name" value="LytTR"/>
    <property type="match status" value="1"/>
</dbReference>
<keyword evidence="1" id="KW-0597">Phosphoprotein</keyword>
<dbReference type="PANTHER" id="PTHR37299">
    <property type="entry name" value="TRANSCRIPTIONAL REGULATOR-RELATED"/>
    <property type="match status" value="1"/>
</dbReference>
<dbReference type="PANTHER" id="PTHR37299:SF1">
    <property type="entry name" value="STAGE 0 SPORULATION PROTEIN A HOMOLOG"/>
    <property type="match status" value="1"/>
</dbReference>
<dbReference type="InterPro" id="IPR007492">
    <property type="entry name" value="LytTR_DNA-bd_dom"/>
</dbReference>
<dbReference type="GO" id="GO:0000156">
    <property type="term" value="F:phosphorelay response regulator activity"/>
    <property type="evidence" value="ECO:0007669"/>
    <property type="project" value="InterPro"/>
</dbReference>
<dbReference type="EMBL" id="BJYT01000024">
    <property type="protein sequence ID" value="GEO11574.1"/>
    <property type="molecule type" value="Genomic_DNA"/>
</dbReference>
<feature type="domain" description="HTH LytTR-type" evidence="3">
    <location>
        <begin position="146"/>
        <end position="253"/>
    </location>
</feature>
<organism evidence="4 5">
    <name type="scientific">Segetibacter aerophilus</name>
    <dbReference type="NCBI Taxonomy" id="670293"/>
    <lineage>
        <taxon>Bacteria</taxon>
        <taxon>Pseudomonadati</taxon>
        <taxon>Bacteroidota</taxon>
        <taxon>Chitinophagia</taxon>
        <taxon>Chitinophagales</taxon>
        <taxon>Chitinophagaceae</taxon>
        <taxon>Segetibacter</taxon>
    </lineage>
</organism>
<dbReference type="InterPro" id="IPR001789">
    <property type="entry name" value="Sig_transdc_resp-reg_receiver"/>
</dbReference>
<dbReference type="GO" id="GO:0003677">
    <property type="term" value="F:DNA binding"/>
    <property type="evidence" value="ECO:0007669"/>
    <property type="project" value="UniProtKB-KW"/>
</dbReference>
<dbReference type="Proteomes" id="UP000321513">
    <property type="component" value="Unassembled WGS sequence"/>
</dbReference>
<sequence>MRVIIIEDEQLTAQRLENMLHKYDASIEVAATIPSVAEAIEWFKSNPDPELAFMDIHLEDGQCFSIFENINLQVPVIFTTAYDEYTIKAFKVNSVDYLMKPLNYDELVQAIEKFKRVHAQKHEGPHGLENLLQSLNRKEPEYKDRFLVSIGSRLRTIETADINYFYSAEKITFLVTKDNQRFPIDYSLDKLATTLNPKEYYRINRQMMVKLLAISNIHVYPKGKIKLDLVPAMKEEVFVSLDKVVEFKDWLGK</sequence>
<accession>A0A512BHW8</accession>
<dbReference type="Gene3D" id="3.40.50.2300">
    <property type="match status" value="1"/>
</dbReference>
<evidence type="ECO:0000259" key="3">
    <source>
        <dbReference type="PROSITE" id="PS50930"/>
    </source>
</evidence>
<dbReference type="SMART" id="SM00448">
    <property type="entry name" value="REC"/>
    <property type="match status" value="1"/>
</dbReference>
<feature type="modified residue" description="4-aspartylphosphate" evidence="1">
    <location>
        <position position="55"/>
    </location>
</feature>
<dbReference type="Pfam" id="PF00072">
    <property type="entry name" value="Response_reg"/>
    <property type="match status" value="1"/>
</dbReference>
<dbReference type="PROSITE" id="PS50930">
    <property type="entry name" value="HTH_LYTTR"/>
    <property type="match status" value="1"/>
</dbReference>
<feature type="domain" description="Response regulatory" evidence="2">
    <location>
        <begin position="2"/>
        <end position="115"/>
    </location>
</feature>
<dbReference type="PROSITE" id="PS50110">
    <property type="entry name" value="RESPONSE_REGULATORY"/>
    <property type="match status" value="1"/>
</dbReference>
<dbReference type="SUPFAM" id="SSF52172">
    <property type="entry name" value="CheY-like"/>
    <property type="match status" value="1"/>
</dbReference>
<dbReference type="OrthoDB" id="2168082at2"/>
<dbReference type="InterPro" id="IPR046947">
    <property type="entry name" value="LytR-like"/>
</dbReference>
<name>A0A512BHW8_9BACT</name>
<keyword evidence="5" id="KW-1185">Reference proteome</keyword>
<gene>
    <name evidence="4" type="ORF">SAE01_40700</name>
</gene>
<evidence type="ECO:0000313" key="5">
    <source>
        <dbReference type="Proteomes" id="UP000321513"/>
    </source>
</evidence>
<comment type="caution">
    <text evidence="4">The sequence shown here is derived from an EMBL/GenBank/DDBJ whole genome shotgun (WGS) entry which is preliminary data.</text>
</comment>